<feature type="signal peptide" evidence="2">
    <location>
        <begin position="1"/>
        <end position="25"/>
    </location>
</feature>
<comment type="caution">
    <text evidence="3">The sequence shown here is derived from an EMBL/GenBank/DDBJ whole genome shotgun (WGS) entry which is preliminary data.</text>
</comment>
<gene>
    <name evidence="3" type="ORF">BaRGS_00016926</name>
</gene>
<evidence type="ECO:0000313" key="3">
    <source>
        <dbReference type="EMBL" id="KAK7491907.1"/>
    </source>
</evidence>
<evidence type="ECO:0000256" key="1">
    <source>
        <dbReference type="SAM" id="MobiDB-lite"/>
    </source>
</evidence>
<protein>
    <recommendedName>
        <fullName evidence="5">Secreted protein</fullName>
    </recommendedName>
</protein>
<evidence type="ECO:0000256" key="2">
    <source>
        <dbReference type="SAM" id="SignalP"/>
    </source>
</evidence>
<feature type="chain" id="PRO_5044860094" description="Secreted protein" evidence="2">
    <location>
        <begin position="26"/>
        <end position="91"/>
    </location>
</feature>
<dbReference type="EMBL" id="JACVVK020000109">
    <property type="protein sequence ID" value="KAK7491907.1"/>
    <property type="molecule type" value="Genomic_DNA"/>
</dbReference>
<keyword evidence="4" id="KW-1185">Reference proteome</keyword>
<reference evidence="3 4" key="1">
    <citation type="journal article" date="2023" name="Sci. Data">
        <title>Genome assembly of the Korean intertidal mud-creeper Batillaria attramentaria.</title>
        <authorList>
            <person name="Patra A.K."/>
            <person name="Ho P.T."/>
            <person name="Jun S."/>
            <person name="Lee S.J."/>
            <person name="Kim Y."/>
            <person name="Won Y.J."/>
        </authorList>
    </citation>
    <scope>NUCLEOTIDE SEQUENCE [LARGE SCALE GENOMIC DNA]</scope>
    <source>
        <strain evidence="3">Wonlab-2016</strain>
    </source>
</reference>
<feature type="region of interest" description="Disordered" evidence="1">
    <location>
        <begin position="34"/>
        <end position="54"/>
    </location>
</feature>
<evidence type="ECO:0000313" key="4">
    <source>
        <dbReference type="Proteomes" id="UP001519460"/>
    </source>
</evidence>
<dbReference type="Proteomes" id="UP001519460">
    <property type="component" value="Unassembled WGS sequence"/>
</dbReference>
<name>A0ABD0KYQ6_9CAEN</name>
<proteinExistence type="predicted"/>
<keyword evidence="2" id="KW-0732">Signal</keyword>
<organism evidence="3 4">
    <name type="scientific">Batillaria attramentaria</name>
    <dbReference type="NCBI Taxonomy" id="370345"/>
    <lineage>
        <taxon>Eukaryota</taxon>
        <taxon>Metazoa</taxon>
        <taxon>Spiralia</taxon>
        <taxon>Lophotrochozoa</taxon>
        <taxon>Mollusca</taxon>
        <taxon>Gastropoda</taxon>
        <taxon>Caenogastropoda</taxon>
        <taxon>Sorbeoconcha</taxon>
        <taxon>Cerithioidea</taxon>
        <taxon>Batillariidae</taxon>
        <taxon>Batillaria</taxon>
    </lineage>
</organism>
<dbReference type="AlphaFoldDB" id="A0ABD0KYQ6"/>
<sequence>MGRLSCAGRVFVFSVLGSSLMSVHTAHTVGGTEQWLSPEFPPRPPHRTPSLGIQTSKGCKALAAESTIKRLPEGLALIVTTNKTKHLCQSN</sequence>
<accession>A0ABD0KYQ6</accession>
<evidence type="ECO:0008006" key="5">
    <source>
        <dbReference type="Google" id="ProtNLM"/>
    </source>
</evidence>